<feature type="region of interest" description="Disordered" evidence="1">
    <location>
        <begin position="45"/>
        <end position="81"/>
    </location>
</feature>
<sequence length="95" mass="10747">MAFFDAVIAFKGALLGALLGNNVPRNDFGNGYRSWSQTNVTHHHHRPHTVRPHAGNTYPYQTNTGKPHTQQPTICVQPSPYRPTYPTYPTFTLNR</sequence>
<feature type="compositionally biased region" description="Polar residues" evidence="1">
    <location>
        <begin position="58"/>
        <end position="76"/>
    </location>
</feature>
<organism evidence="2 3">
    <name type="scientific">Pseudomonas salomonii</name>
    <dbReference type="NCBI Taxonomy" id="191391"/>
    <lineage>
        <taxon>Bacteria</taxon>
        <taxon>Pseudomonadati</taxon>
        <taxon>Pseudomonadota</taxon>
        <taxon>Gammaproteobacteria</taxon>
        <taxon>Pseudomonadales</taxon>
        <taxon>Pseudomonadaceae</taxon>
        <taxon>Pseudomonas</taxon>
    </lineage>
</organism>
<evidence type="ECO:0008006" key="4">
    <source>
        <dbReference type="Google" id="ProtNLM"/>
    </source>
</evidence>
<protein>
    <recommendedName>
        <fullName evidence="4">Secreted protein</fullName>
    </recommendedName>
</protein>
<keyword evidence="3" id="KW-1185">Reference proteome</keyword>
<evidence type="ECO:0000313" key="3">
    <source>
        <dbReference type="Proteomes" id="UP000814158"/>
    </source>
</evidence>
<evidence type="ECO:0000313" key="2">
    <source>
        <dbReference type="EMBL" id="MCF5545939.1"/>
    </source>
</evidence>
<dbReference type="Proteomes" id="UP000814158">
    <property type="component" value="Unassembled WGS sequence"/>
</dbReference>
<accession>A0ABS9GNI0</accession>
<name>A0ABS9GNI0_9PSED</name>
<reference evidence="2 3" key="1">
    <citation type="submission" date="2019-11" db="EMBL/GenBank/DDBJ databases">
        <title>Epiphytic Pseudomonas syringae from cherry orchards.</title>
        <authorList>
            <person name="Hulin M.T."/>
        </authorList>
    </citation>
    <scope>NUCLEOTIDE SEQUENCE [LARGE SCALE GENOMIC DNA]</scope>
    <source>
        <strain evidence="2 3">PA-3-2A</strain>
    </source>
</reference>
<dbReference type="RefSeq" id="WP_133257295.1">
    <property type="nucleotide sequence ID" value="NZ_RBRL01000370.1"/>
</dbReference>
<gene>
    <name evidence="2" type="ORF">GIV68_14475</name>
</gene>
<proteinExistence type="predicted"/>
<comment type="caution">
    <text evidence="2">The sequence shown here is derived from an EMBL/GenBank/DDBJ whole genome shotgun (WGS) entry which is preliminary data.</text>
</comment>
<dbReference type="EMBL" id="WKAT01000027">
    <property type="protein sequence ID" value="MCF5545939.1"/>
    <property type="molecule type" value="Genomic_DNA"/>
</dbReference>
<evidence type="ECO:0000256" key="1">
    <source>
        <dbReference type="SAM" id="MobiDB-lite"/>
    </source>
</evidence>